<protein>
    <submittedName>
        <fullName evidence="1">Uncharacterized protein</fullName>
    </submittedName>
</protein>
<dbReference type="InterPro" id="IPR036291">
    <property type="entry name" value="NAD(P)-bd_dom_sf"/>
</dbReference>
<dbReference type="KEGG" id="apuu:APUU_40830A"/>
<accession>A0A7R8AMJ9</accession>
<proteinExistence type="predicted"/>
<dbReference type="Pfam" id="PF13561">
    <property type="entry name" value="adh_short_C2"/>
    <property type="match status" value="1"/>
</dbReference>
<evidence type="ECO:0000313" key="1">
    <source>
        <dbReference type="EMBL" id="BCS24386.1"/>
    </source>
</evidence>
<reference evidence="1" key="2">
    <citation type="submission" date="2021-02" db="EMBL/GenBank/DDBJ databases">
        <title>Aspergillus puulaauensis MK2 genome sequence.</title>
        <authorList>
            <person name="Futagami T."/>
            <person name="Mori K."/>
            <person name="Kadooka C."/>
            <person name="Tanaka T."/>
        </authorList>
    </citation>
    <scope>NUCLEOTIDE SEQUENCE</scope>
    <source>
        <strain evidence="1">MK2</strain>
    </source>
</reference>
<dbReference type="Gene3D" id="3.40.50.720">
    <property type="entry name" value="NAD(P)-binding Rossmann-like Domain"/>
    <property type="match status" value="1"/>
</dbReference>
<organism evidence="1 2">
    <name type="scientific">Aspergillus puulaauensis</name>
    <dbReference type="NCBI Taxonomy" id="1220207"/>
    <lineage>
        <taxon>Eukaryota</taxon>
        <taxon>Fungi</taxon>
        <taxon>Dikarya</taxon>
        <taxon>Ascomycota</taxon>
        <taxon>Pezizomycotina</taxon>
        <taxon>Eurotiomycetes</taxon>
        <taxon>Eurotiomycetidae</taxon>
        <taxon>Eurotiales</taxon>
        <taxon>Aspergillaceae</taxon>
        <taxon>Aspergillus</taxon>
    </lineage>
</organism>
<dbReference type="Proteomes" id="UP000654913">
    <property type="component" value="Chromosome 4"/>
</dbReference>
<dbReference type="GeneID" id="64974391"/>
<keyword evidence="2" id="KW-1185">Reference proteome</keyword>
<evidence type="ECO:0000313" key="2">
    <source>
        <dbReference type="Proteomes" id="UP000654913"/>
    </source>
</evidence>
<sequence length="56" mass="5817">MIAITGATHDPAQVFSQVLDVSKSKQVDNWTEKTVSHFGTLDGAVNAAGVIGGKAF</sequence>
<dbReference type="AlphaFoldDB" id="A0A7R8AMJ9"/>
<dbReference type="EMBL" id="AP024446">
    <property type="protein sequence ID" value="BCS24386.1"/>
    <property type="molecule type" value="Genomic_DNA"/>
</dbReference>
<gene>
    <name evidence="1" type="ORF">APUU_40830A</name>
</gene>
<dbReference type="InterPro" id="IPR002347">
    <property type="entry name" value="SDR_fam"/>
</dbReference>
<reference evidence="1" key="1">
    <citation type="submission" date="2021-01" db="EMBL/GenBank/DDBJ databases">
        <authorList>
            <consortium name="Aspergillus puulaauensis MK2 genome sequencing consortium"/>
            <person name="Kazuki M."/>
            <person name="Futagami T."/>
        </authorList>
    </citation>
    <scope>NUCLEOTIDE SEQUENCE</scope>
    <source>
        <strain evidence="1">MK2</strain>
    </source>
</reference>
<dbReference type="RefSeq" id="XP_041556580.1">
    <property type="nucleotide sequence ID" value="XM_041703946.1"/>
</dbReference>
<dbReference type="SUPFAM" id="SSF51735">
    <property type="entry name" value="NAD(P)-binding Rossmann-fold domains"/>
    <property type="match status" value="1"/>
</dbReference>
<name>A0A7R8AMJ9_9EURO</name>